<dbReference type="CDD" id="cd02440">
    <property type="entry name" value="AdoMet_MTases"/>
    <property type="match status" value="1"/>
</dbReference>
<dbReference type="GeneID" id="107222139"/>
<protein>
    <recommendedName>
        <fullName evidence="11">Protein-L-isoaspartate(D-aspartate) O-methyltransferase</fullName>
        <ecNumber evidence="3">2.1.1.77</ecNumber>
    </recommendedName>
    <alternativeName>
        <fullName evidence="9">L-isoaspartyl protein carboxyl methyltransferase</fullName>
    </alternativeName>
    <alternativeName>
        <fullName evidence="12">Protein L-isoaspartyl/D-aspartyl methyltransferase</fullName>
    </alternativeName>
    <alternativeName>
        <fullName evidence="8">Protein-beta-aspartate methyltransferase</fullName>
    </alternativeName>
</protein>
<evidence type="ECO:0000256" key="11">
    <source>
        <dbReference type="ARBA" id="ARBA00040923"/>
    </source>
</evidence>
<dbReference type="InterPro" id="IPR029063">
    <property type="entry name" value="SAM-dependent_MTases_sf"/>
</dbReference>
<evidence type="ECO:0000313" key="14">
    <source>
        <dbReference type="RefSeq" id="XP_015516860.1"/>
    </source>
</evidence>
<dbReference type="PANTHER" id="PTHR11579:SF0">
    <property type="entry name" value="PROTEIN-L-ISOASPARTATE(D-ASPARTATE) O-METHYLTRANSFERASE"/>
    <property type="match status" value="1"/>
</dbReference>
<evidence type="ECO:0000256" key="3">
    <source>
        <dbReference type="ARBA" id="ARBA00011890"/>
    </source>
</evidence>
<dbReference type="AlphaFoldDB" id="A0A6J0BQR8"/>
<dbReference type="Gene3D" id="3.40.50.150">
    <property type="entry name" value="Vaccinia Virus protein VP39"/>
    <property type="match status" value="1"/>
</dbReference>
<evidence type="ECO:0000256" key="6">
    <source>
        <dbReference type="ARBA" id="ARBA00022679"/>
    </source>
</evidence>
<dbReference type="PANTHER" id="PTHR11579">
    <property type="entry name" value="PROTEIN-L-ISOASPARTATE O-METHYLTRANSFERASE"/>
    <property type="match status" value="1"/>
</dbReference>
<dbReference type="SUPFAM" id="SSF53335">
    <property type="entry name" value="S-adenosyl-L-methionine-dependent methyltransferases"/>
    <property type="match status" value="1"/>
</dbReference>
<evidence type="ECO:0000256" key="2">
    <source>
        <dbReference type="ARBA" id="ARBA00005369"/>
    </source>
</evidence>
<dbReference type="Proteomes" id="UP000829291">
    <property type="component" value="Chromosome 3"/>
</dbReference>
<name>A0A6J0BQR8_NEOLC</name>
<keyword evidence="5" id="KW-0489">Methyltransferase</keyword>
<dbReference type="KEGG" id="nlo:107222139"/>
<dbReference type="Pfam" id="PF01135">
    <property type="entry name" value="PCMT"/>
    <property type="match status" value="1"/>
</dbReference>
<evidence type="ECO:0000256" key="12">
    <source>
        <dbReference type="ARBA" id="ARBA00042126"/>
    </source>
</evidence>
<sequence>MAWHCNGVTNQEMVAKLKSAGIIGSDKAEDAMLAIDRGKYCHESDPYLDKPRKIGYNVTISAPHMHAYALTMMTEQLSRKGAHALDVGSGSGYLTACMAHMVGSGGLVVGLEHIPELVEDSRKNVELDRPDLVQDGRIKFVVGDGRLGHEADGPYDAIHVGAAADSLPETLVSQLAPGGRLLCPVVAIQGFQRYQDFVQVDKNPNGSITTKKLMQVMYVPLTDAKAQLANLN</sequence>
<dbReference type="FunFam" id="3.40.50.150:FF:000027">
    <property type="entry name" value="Protein-L-isoaspartate O-methyltransferase"/>
    <property type="match status" value="1"/>
</dbReference>
<dbReference type="RefSeq" id="XP_015516860.1">
    <property type="nucleotide sequence ID" value="XM_015661374.2"/>
</dbReference>
<organism evidence="14">
    <name type="scientific">Neodiprion lecontei</name>
    <name type="common">Redheaded pine sawfly</name>
    <dbReference type="NCBI Taxonomy" id="441921"/>
    <lineage>
        <taxon>Eukaryota</taxon>
        <taxon>Metazoa</taxon>
        <taxon>Ecdysozoa</taxon>
        <taxon>Arthropoda</taxon>
        <taxon>Hexapoda</taxon>
        <taxon>Insecta</taxon>
        <taxon>Pterygota</taxon>
        <taxon>Neoptera</taxon>
        <taxon>Endopterygota</taxon>
        <taxon>Hymenoptera</taxon>
        <taxon>Tenthredinoidea</taxon>
        <taxon>Diprionidae</taxon>
        <taxon>Diprioninae</taxon>
        <taxon>Neodiprion</taxon>
    </lineage>
</organism>
<evidence type="ECO:0000256" key="10">
    <source>
        <dbReference type="ARBA" id="ARBA00035815"/>
    </source>
</evidence>
<reference evidence="14" key="1">
    <citation type="submission" date="2025-08" db="UniProtKB">
        <authorList>
            <consortium name="RefSeq"/>
        </authorList>
    </citation>
    <scope>IDENTIFICATION</scope>
    <source>
        <tissue evidence="14">Thorax and Abdomen</tissue>
    </source>
</reference>
<dbReference type="NCBIfam" id="TIGR00080">
    <property type="entry name" value="pimt"/>
    <property type="match status" value="1"/>
</dbReference>
<dbReference type="EC" id="2.1.1.77" evidence="3"/>
<evidence type="ECO:0000313" key="13">
    <source>
        <dbReference type="Proteomes" id="UP000829291"/>
    </source>
</evidence>
<evidence type="ECO:0000256" key="5">
    <source>
        <dbReference type="ARBA" id="ARBA00022603"/>
    </source>
</evidence>
<evidence type="ECO:0000256" key="1">
    <source>
        <dbReference type="ARBA" id="ARBA00004496"/>
    </source>
</evidence>
<comment type="catalytic activity">
    <reaction evidence="10">
        <text>[protein]-L-isoaspartate + S-adenosyl-L-methionine = [protein]-L-isoaspartate alpha-methyl ester + S-adenosyl-L-homocysteine</text>
        <dbReference type="Rhea" id="RHEA:12705"/>
        <dbReference type="Rhea" id="RHEA-COMP:12143"/>
        <dbReference type="Rhea" id="RHEA-COMP:12144"/>
        <dbReference type="ChEBI" id="CHEBI:57856"/>
        <dbReference type="ChEBI" id="CHEBI:59789"/>
        <dbReference type="ChEBI" id="CHEBI:90596"/>
        <dbReference type="ChEBI" id="CHEBI:90598"/>
        <dbReference type="EC" id="2.1.1.77"/>
    </reaction>
    <physiologicalReaction direction="left-to-right" evidence="10">
        <dbReference type="Rhea" id="RHEA:12706"/>
    </physiologicalReaction>
</comment>
<dbReference type="GO" id="GO:0004719">
    <property type="term" value="F:protein-L-isoaspartate (D-aspartate) O-methyltransferase activity"/>
    <property type="evidence" value="ECO:0007669"/>
    <property type="project" value="UniProtKB-EC"/>
</dbReference>
<proteinExistence type="inferred from homology"/>
<comment type="subcellular location">
    <subcellularLocation>
        <location evidence="1">Cytoplasm</location>
    </subcellularLocation>
</comment>
<dbReference type="GO" id="GO:0032259">
    <property type="term" value="P:methylation"/>
    <property type="evidence" value="ECO:0007669"/>
    <property type="project" value="UniProtKB-KW"/>
</dbReference>
<keyword evidence="6" id="KW-0808">Transferase</keyword>
<keyword evidence="4" id="KW-0963">Cytoplasm</keyword>
<evidence type="ECO:0000256" key="9">
    <source>
        <dbReference type="ARBA" id="ARBA00031350"/>
    </source>
</evidence>
<evidence type="ECO:0000256" key="8">
    <source>
        <dbReference type="ARBA" id="ARBA00031323"/>
    </source>
</evidence>
<dbReference type="OrthoDB" id="73890at2759"/>
<comment type="similarity">
    <text evidence="2">Belongs to the methyltransferase superfamily. L-isoaspartyl/D-aspartyl protein methyltransferase family.</text>
</comment>
<evidence type="ECO:0000256" key="7">
    <source>
        <dbReference type="ARBA" id="ARBA00022691"/>
    </source>
</evidence>
<keyword evidence="7" id="KW-0949">S-adenosyl-L-methionine</keyword>
<evidence type="ECO:0000256" key="4">
    <source>
        <dbReference type="ARBA" id="ARBA00022490"/>
    </source>
</evidence>
<accession>A0A6J0BQR8</accession>
<dbReference type="InterPro" id="IPR000682">
    <property type="entry name" value="PCMT"/>
</dbReference>
<keyword evidence="13" id="KW-1185">Reference proteome</keyword>
<dbReference type="GO" id="GO:0005737">
    <property type="term" value="C:cytoplasm"/>
    <property type="evidence" value="ECO:0007669"/>
    <property type="project" value="UniProtKB-SubCell"/>
</dbReference>
<gene>
    <name evidence="14" type="primary">LOC107222139</name>
</gene>
<dbReference type="InParanoid" id="A0A6J0BQR8"/>